<gene>
    <name evidence="1" type="ORF">FBU59_001628</name>
</gene>
<dbReference type="Proteomes" id="UP001150603">
    <property type="component" value="Unassembled WGS sequence"/>
</dbReference>
<comment type="caution">
    <text evidence="1">The sequence shown here is derived from an EMBL/GenBank/DDBJ whole genome shotgun (WGS) entry which is preliminary data.</text>
</comment>
<protein>
    <submittedName>
        <fullName evidence="1">Uncharacterized protein</fullName>
    </submittedName>
</protein>
<organism evidence="1 2">
    <name type="scientific">Linderina macrospora</name>
    <dbReference type="NCBI Taxonomy" id="4868"/>
    <lineage>
        <taxon>Eukaryota</taxon>
        <taxon>Fungi</taxon>
        <taxon>Fungi incertae sedis</taxon>
        <taxon>Zoopagomycota</taxon>
        <taxon>Kickxellomycotina</taxon>
        <taxon>Kickxellomycetes</taxon>
        <taxon>Kickxellales</taxon>
        <taxon>Kickxellaceae</taxon>
        <taxon>Linderina</taxon>
    </lineage>
</organism>
<evidence type="ECO:0000313" key="1">
    <source>
        <dbReference type="EMBL" id="KAJ1948370.1"/>
    </source>
</evidence>
<sequence length="325" mass="35492">MSFSQIAARSAEGGASSDWAFKQLFTLESECRSSQAGQQVRALGQFPKLLDTFPFPTLVSSAFLKLGDLFRSCSNALRYHIVQVFERAHHHLPRVTHTDELLKRILTVLYSNDPVARVLALQVIGSASIVFAEYTEAQHGLLLRYQSTHPLEIAAAVRTTESMLKYSPQLLEVVWETVVARVSDASVPDSVRAQIVLSLKHAAGNLQLSTSLLEHCRKWALAKDSPTAVRVAAMATVRAIVQQHNRLTLKDAVEFSAFLDMSGAELLGHAALGVLGKWRPGGMLSEEQVVMVKAMRMRLANSAQDLMSAASESAGMGSLRLVVLA</sequence>
<reference evidence="1" key="1">
    <citation type="submission" date="2022-07" db="EMBL/GenBank/DDBJ databases">
        <title>Phylogenomic reconstructions and comparative analyses of Kickxellomycotina fungi.</title>
        <authorList>
            <person name="Reynolds N.K."/>
            <person name="Stajich J.E."/>
            <person name="Barry K."/>
            <person name="Grigoriev I.V."/>
            <person name="Crous P."/>
            <person name="Smith M.E."/>
        </authorList>
    </citation>
    <scope>NUCLEOTIDE SEQUENCE</scope>
    <source>
        <strain evidence="1">NRRL 5244</strain>
    </source>
</reference>
<keyword evidence="2" id="KW-1185">Reference proteome</keyword>
<proteinExistence type="predicted"/>
<evidence type="ECO:0000313" key="2">
    <source>
        <dbReference type="Proteomes" id="UP001150603"/>
    </source>
</evidence>
<name>A0ACC1JDH7_9FUNG</name>
<feature type="non-terminal residue" evidence="1">
    <location>
        <position position="325"/>
    </location>
</feature>
<accession>A0ACC1JDH7</accession>
<dbReference type="EMBL" id="JANBPW010000758">
    <property type="protein sequence ID" value="KAJ1948370.1"/>
    <property type="molecule type" value="Genomic_DNA"/>
</dbReference>